<dbReference type="Gene3D" id="3.30.60.10">
    <property type="entry name" value="Endochitinase-like"/>
    <property type="match status" value="1"/>
</dbReference>
<evidence type="ECO:0000259" key="9">
    <source>
        <dbReference type="PROSITE" id="PS50941"/>
    </source>
</evidence>
<evidence type="ECO:0000256" key="2">
    <source>
        <dbReference type="ARBA" id="ARBA00022729"/>
    </source>
</evidence>
<feature type="disulfide bond" evidence="6">
    <location>
        <begin position="47"/>
        <end position="60"/>
    </location>
</feature>
<dbReference type="GO" id="GO:0004568">
    <property type="term" value="F:chitinase activity"/>
    <property type="evidence" value="ECO:0007669"/>
    <property type="project" value="InterPro"/>
</dbReference>
<keyword evidence="1 7" id="KW-0147">Chitin-binding</keyword>
<dbReference type="GO" id="GO:0016998">
    <property type="term" value="P:cell wall macromolecule catabolic process"/>
    <property type="evidence" value="ECO:0007669"/>
    <property type="project" value="InterPro"/>
</dbReference>
<keyword evidence="3" id="KW-0611">Plant defense</keyword>
<keyword evidence="11" id="KW-1185">Reference proteome</keyword>
<dbReference type="GO" id="GO:0008061">
    <property type="term" value="F:chitin binding"/>
    <property type="evidence" value="ECO:0007669"/>
    <property type="project" value="UniProtKB-UniRule"/>
</dbReference>
<feature type="active site" description="Proton donor" evidence="5">
    <location>
        <position position="154"/>
    </location>
</feature>
<evidence type="ECO:0000256" key="5">
    <source>
        <dbReference type="PIRSR" id="PIRSR001060-1"/>
    </source>
</evidence>
<dbReference type="Pfam" id="PF00187">
    <property type="entry name" value="Chitin_bind_1"/>
    <property type="match status" value="1"/>
</dbReference>
<evidence type="ECO:0000256" key="8">
    <source>
        <dbReference type="SAM" id="SignalP"/>
    </source>
</evidence>
<name>A0A8T0IE80_CERPU</name>
<evidence type="ECO:0000256" key="6">
    <source>
        <dbReference type="PIRSR" id="PIRSR001060-2"/>
    </source>
</evidence>
<reference evidence="10" key="1">
    <citation type="submission" date="2020-06" db="EMBL/GenBank/DDBJ databases">
        <title>WGS assembly of Ceratodon purpureus strain R40.</title>
        <authorList>
            <person name="Carey S.B."/>
            <person name="Jenkins J."/>
            <person name="Shu S."/>
            <person name="Lovell J.T."/>
            <person name="Sreedasyam A."/>
            <person name="Maumus F."/>
            <person name="Tiley G.P."/>
            <person name="Fernandez-Pozo N."/>
            <person name="Barry K."/>
            <person name="Chen C."/>
            <person name="Wang M."/>
            <person name="Lipzen A."/>
            <person name="Daum C."/>
            <person name="Saski C.A."/>
            <person name="Payton A.C."/>
            <person name="Mcbreen J.C."/>
            <person name="Conrad R.E."/>
            <person name="Kollar L.M."/>
            <person name="Olsson S."/>
            <person name="Huttunen S."/>
            <person name="Landis J.B."/>
            <person name="Wickett N.J."/>
            <person name="Johnson M.G."/>
            <person name="Rensing S.A."/>
            <person name="Grimwood J."/>
            <person name="Schmutz J."/>
            <person name="Mcdaniel S.F."/>
        </authorList>
    </citation>
    <scope>NUCLEOTIDE SEQUENCE</scope>
    <source>
        <strain evidence="10">R40</strain>
    </source>
</reference>
<dbReference type="EMBL" id="CM026423">
    <property type="protein sequence ID" value="KAG0582030.1"/>
    <property type="molecule type" value="Genomic_DNA"/>
</dbReference>
<dbReference type="Pfam" id="PF00182">
    <property type="entry name" value="Glyco_hydro_19"/>
    <property type="match status" value="1"/>
</dbReference>
<feature type="chain" id="PRO_5035773196" description="Chitin-binding type-1 domain-containing protein" evidence="8">
    <location>
        <begin position="31"/>
        <end position="298"/>
    </location>
</feature>
<dbReference type="PANTHER" id="PTHR22595">
    <property type="entry name" value="CHITINASE-RELATED"/>
    <property type="match status" value="1"/>
</dbReference>
<keyword evidence="2 8" id="KW-0732">Signal</keyword>
<dbReference type="SUPFAM" id="SSF53955">
    <property type="entry name" value="Lysozyme-like"/>
    <property type="match status" value="1"/>
</dbReference>
<dbReference type="CDD" id="cd00035">
    <property type="entry name" value="ChtBD1"/>
    <property type="match status" value="1"/>
</dbReference>
<proteinExistence type="predicted"/>
<evidence type="ECO:0000256" key="1">
    <source>
        <dbReference type="ARBA" id="ARBA00022669"/>
    </source>
</evidence>
<dbReference type="GO" id="GO:0006032">
    <property type="term" value="P:chitin catabolic process"/>
    <property type="evidence" value="ECO:0007669"/>
    <property type="project" value="InterPro"/>
</dbReference>
<accession>A0A8T0IE80</accession>
<dbReference type="Proteomes" id="UP000822688">
    <property type="component" value="Chromosome 3"/>
</dbReference>
<dbReference type="AlphaFoldDB" id="A0A8T0IE80"/>
<feature type="domain" description="Chitin-binding type-1" evidence="9">
    <location>
        <begin position="38"/>
        <end position="78"/>
    </location>
</feature>
<evidence type="ECO:0000313" key="11">
    <source>
        <dbReference type="Proteomes" id="UP000822688"/>
    </source>
</evidence>
<dbReference type="InterPro" id="IPR001002">
    <property type="entry name" value="Chitin-bd_1"/>
</dbReference>
<dbReference type="PIRSF" id="PIRSF001060">
    <property type="entry name" value="Endochitinase"/>
    <property type="match status" value="1"/>
</dbReference>
<evidence type="ECO:0000256" key="4">
    <source>
        <dbReference type="ARBA" id="ARBA00023157"/>
    </source>
</evidence>
<dbReference type="SUPFAM" id="SSF57016">
    <property type="entry name" value="Plant lectins/antimicrobial peptides"/>
    <property type="match status" value="1"/>
</dbReference>
<dbReference type="FunFam" id="3.30.20.10:FF:000001">
    <property type="entry name" value="Endochitinase (Chitinase)"/>
    <property type="match status" value="1"/>
</dbReference>
<evidence type="ECO:0000256" key="7">
    <source>
        <dbReference type="PROSITE-ProRule" id="PRU00261"/>
    </source>
</evidence>
<feature type="disulfide bond" evidence="6">
    <location>
        <begin position="175"/>
        <end position="184"/>
    </location>
</feature>
<dbReference type="Gene3D" id="1.10.530.10">
    <property type="match status" value="1"/>
</dbReference>
<dbReference type="PANTHER" id="PTHR22595:SF79">
    <property type="entry name" value="CHITINASE 12"/>
    <property type="match status" value="1"/>
</dbReference>
<evidence type="ECO:0000313" key="10">
    <source>
        <dbReference type="EMBL" id="KAG0582030.1"/>
    </source>
</evidence>
<evidence type="ECO:0000256" key="3">
    <source>
        <dbReference type="ARBA" id="ARBA00022821"/>
    </source>
</evidence>
<dbReference type="InterPro" id="IPR018371">
    <property type="entry name" value="Chitin-binding_1_CS"/>
</dbReference>
<dbReference type="GO" id="GO:0005975">
    <property type="term" value="P:carbohydrate metabolic process"/>
    <property type="evidence" value="ECO:0007669"/>
    <property type="project" value="InterPro"/>
</dbReference>
<protein>
    <recommendedName>
        <fullName evidence="9">Chitin-binding type-1 domain-containing protein</fullName>
    </recommendedName>
</protein>
<dbReference type="InterPro" id="IPR023346">
    <property type="entry name" value="Lysozyme-like_dom_sf"/>
</dbReference>
<sequence length="298" mass="32505">MWRGQGYHGSHAAVMLVVLLAVLMIQGSAASTRALLQDVTCSSSKACPDNANCCSQWGYCGSTSDYCGVGCINGPCYSNPPPTTPPPPGPPGSSWKSFFTKAVFEAWFPNRKKNFYTFEEFSKAASAYPTFGNNGSTAANKREIAAFFGNVQQESGGLYYVEEINGPTDPNKVYCDASNKQYPCAPGKKYFGRGPIQLSWNYNYGACGKDLGLSLLADPDQVARSGATAFKTALWFWVRRGCHDQIIKNPPSFAGTIRIINGGQECGHGYDERVENRVKYYTKFCKALNVDPGTDLRC</sequence>
<dbReference type="Gene3D" id="3.30.20.10">
    <property type="entry name" value="Endochitinase, domain 2"/>
    <property type="match status" value="1"/>
</dbReference>
<feature type="disulfide bond" evidence="6 7">
    <location>
        <begin position="53"/>
        <end position="67"/>
    </location>
</feature>
<dbReference type="InterPro" id="IPR016283">
    <property type="entry name" value="Glyco_hydro_19"/>
</dbReference>
<dbReference type="PROSITE" id="PS00026">
    <property type="entry name" value="CHIT_BIND_I_1"/>
    <property type="match status" value="1"/>
</dbReference>
<comment type="caution">
    <text evidence="7">Lacks conserved residue(s) required for the propagation of feature annotation.</text>
</comment>
<dbReference type="InterPro" id="IPR000726">
    <property type="entry name" value="Glyco_hydro_19_cat"/>
</dbReference>
<dbReference type="OrthoDB" id="5985073at2759"/>
<gene>
    <name evidence="10" type="ORF">KC19_3G027900</name>
</gene>
<feature type="disulfide bond" evidence="6">
    <location>
        <begin position="266"/>
        <end position="298"/>
    </location>
</feature>
<dbReference type="CDD" id="cd00325">
    <property type="entry name" value="chitinase_GH19"/>
    <property type="match status" value="1"/>
</dbReference>
<organism evidence="10 11">
    <name type="scientific">Ceratodon purpureus</name>
    <name type="common">Fire moss</name>
    <name type="synonym">Dicranum purpureum</name>
    <dbReference type="NCBI Taxonomy" id="3225"/>
    <lineage>
        <taxon>Eukaryota</taxon>
        <taxon>Viridiplantae</taxon>
        <taxon>Streptophyta</taxon>
        <taxon>Embryophyta</taxon>
        <taxon>Bryophyta</taxon>
        <taxon>Bryophytina</taxon>
        <taxon>Bryopsida</taxon>
        <taxon>Dicranidae</taxon>
        <taxon>Pseudoditrichales</taxon>
        <taxon>Ditrichaceae</taxon>
        <taxon>Ceratodon</taxon>
    </lineage>
</organism>
<keyword evidence="4 6" id="KW-1015">Disulfide bond</keyword>
<dbReference type="PROSITE" id="PS50941">
    <property type="entry name" value="CHIT_BIND_I_2"/>
    <property type="match status" value="1"/>
</dbReference>
<dbReference type="GO" id="GO:0050832">
    <property type="term" value="P:defense response to fungus"/>
    <property type="evidence" value="ECO:0007669"/>
    <property type="project" value="UniProtKB-ARBA"/>
</dbReference>
<dbReference type="InterPro" id="IPR036861">
    <property type="entry name" value="Endochitinase-like_sf"/>
</dbReference>
<feature type="signal peptide" evidence="8">
    <location>
        <begin position="1"/>
        <end position="30"/>
    </location>
</feature>
<dbReference type="SMART" id="SM00270">
    <property type="entry name" value="ChtBD1"/>
    <property type="match status" value="1"/>
</dbReference>
<comment type="caution">
    <text evidence="10">The sequence shown here is derived from an EMBL/GenBank/DDBJ whole genome shotgun (WGS) entry which is preliminary data.</text>
</comment>